<gene>
    <name evidence="1" type="ORF">JL193_05775</name>
</gene>
<dbReference type="Proteomes" id="UP000663935">
    <property type="component" value="Chromosome"/>
</dbReference>
<dbReference type="EMBL" id="CP071795">
    <property type="protein sequence ID" value="QTD38775.1"/>
    <property type="molecule type" value="Genomic_DNA"/>
</dbReference>
<reference evidence="1 2" key="1">
    <citation type="submission" date="2021-03" db="EMBL/GenBank/DDBJ databases">
        <title>Complete genome of Polaribacter_sp.G4M1.</title>
        <authorList>
            <person name="Jeong S.W."/>
            <person name="Bae J.W."/>
        </authorList>
    </citation>
    <scope>NUCLEOTIDE SEQUENCE [LARGE SCALE GENOMIC DNA]</scope>
    <source>
        <strain evidence="1 2">G4M1</strain>
    </source>
</reference>
<accession>A0ABX7SZR0</accession>
<keyword evidence="2" id="KW-1185">Reference proteome</keyword>
<organism evidence="1 2">
    <name type="scientific">Polaribacter batillariae</name>
    <dbReference type="NCBI Taxonomy" id="2808900"/>
    <lineage>
        <taxon>Bacteria</taxon>
        <taxon>Pseudomonadati</taxon>
        <taxon>Bacteroidota</taxon>
        <taxon>Flavobacteriia</taxon>
        <taxon>Flavobacteriales</taxon>
        <taxon>Flavobacteriaceae</taxon>
    </lineage>
</organism>
<evidence type="ECO:0000313" key="2">
    <source>
        <dbReference type="Proteomes" id="UP000663935"/>
    </source>
</evidence>
<protein>
    <submittedName>
        <fullName evidence="1">Uncharacterized protein</fullName>
    </submittedName>
</protein>
<dbReference type="RefSeq" id="WP_207972892.1">
    <property type="nucleotide sequence ID" value="NZ_CP071795.1"/>
</dbReference>
<evidence type="ECO:0000313" key="1">
    <source>
        <dbReference type="EMBL" id="QTD38775.1"/>
    </source>
</evidence>
<proteinExistence type="predicted"/>
<name>A0ABX7SZR0_9FLAO</name>
<sequence length="223" mass="25984">MNKVISTLILISIPILSTGQNLIDSLESKAINNQKPEKWNLELLEMYKENAEGEKTEPLHDFAFPVEEYDYYVFTKPFHFQIGDSHFSGIAFGENREISKGKYEFKHEMAIIFHTGEQDIQINGQASSRNYPYLLGQGQIGLENVFDFIGIKSVKEDSGYILVNLKTFDLRFGQTVIIFPNKDNSFYYLQSREEPETDKKFDEFIDRLKKDDRIPEMIELRTK</sequence>